<dbReference type="AlphaFoldDB" id="A0A9N8Z198"/>
<gene>
    <name evidence="2" type="ORF">AGERDE_LOCUS2668</name>
</gene>
<feature type="compositionally biased region" description="Polar residues" evidence="1">
    <location>
        <begin position="88"/>
        <end position="97"/>
    </location>
</feature>
<accession>A0A9N8Z198</accession>
<keyword evidence="3" id="KW-1185">Reference proteome</keyword>
<feature type="region of interest" description="Disordered" evidence="1">
    <location>
        <begin position="1"/>
        <end position="97"/>
    </location>
</feature>
<evidence type="ECO:0000313" key="2">
    <source>
        <dbReference type="EMBL" id="CAG8469557.1"/>
    </source>
</evidence>
<evidence type="ECO:0000313" key="3">
    <source>
        <dbReference type="Proteomes" id="UP000789831"/>
    </source>
</evidence>
<feature type="compositionally biased region" description="Low complexity" evidence="1">
    <location>
        <begin position="58"/>
        <end position="69"/>
    </location>
</feature>
<name>A0A9N8Z198_9GLOM</name>
<comment type="caution">
    <text evidence="2">The sequence shown here is derived from an EMBL/GenBank/DDBJ whole genome shotgun (WGS) entry which is preliminary data.</text>
</comment>
<evidence type="ECO:0000256" key="1">
    <source>
        <dbReference type="SAM" id="MobiDB-lite"/>
    </source>
</evidence>
<sequence>MVSPQSLLKRSKSTSSTRSEDSNSSKSSESTSKKTFEKLNNIRFKRAKPNSPSKSDCSNSQTTTTTKPLPFLPTPPNSPSSSTLITTQTHQTNHNDARPQFSSTISLTTHLLCAPFLDLKLVVPRTISLQEFKEQVSKITGLDLSDDDTVAYFHSCTMTELDDELLKQEKNLTFINFLVRQEKLRRVANNNCWMNNMLWMRDQVEVTLVAKWMT</sequence>
<dbReference type="OrthoDB" id="2469430at2759"/>
<protein>
    <submittedName>
        <fullName evidence="2">12237_t:CDS:1</fullName>
    </submittedName>
</protein>
<organism evidence="2 3">
    <name type="scientific">Ambispora gerdemannii</name>
    <dbReference type="NCBI Taxonomy" id="144530"/>
    <lineage>
        <taxon>Eukaryota</taxon>
        <taxon>Fungi</taxon>
        <taxon>Fungi incertae sedis</taxon>
        <taxon>Mucoromycota</taxon>
        <taxon>Glomeromycotina</taxon>
        <taxon>Glomeromycetes</taxon>
        <taxon>Archaeosporales</taxon>
        <taxon>Ambisporaceae</taxon>
        <taxon>Ambispora</taxon>
    </lineage>
</organism>
<proteinExistence type="predicted"/>
<reference evidence="2" key="1">
    <citation type="submission" date="2021-06" db="EMBL/GenBank/DDBJ databases">
        <authorList>
            <person name="Kallberg Y."/>
            <person name="Tangrot J."/>
            <person name="Rosling A."/>
        </authorList>
    </citation>
    <scope>NUCLEOTIDE SEQUENCE</scope>
    <source>
        <strain evidence="2">MT106</strain>
    </source>
</reference>
<dbReference type="Proteomes" id="UP000789831">
    <property type="component" value="Unassembled WGS sequence"/>
</dbReference>
<dbReference type="EMBL" id="CAJVPL010000230">
    <property type="protein sequence ID" value="CAG8469557.1"/>
    <property type="molecule type" value="Genomic_DNA"/>
</dbReference>